<dbReference type="AlphaFoldDB" id="A0A0L9U336"/>
<protein>
    <submittedName>
        <fullName evidence="1">Uncharacterized protein</fullName>
    </submittedName>
</protein>
<dbReference type="Gramene" id="KOM37200">
    <property type="protein sequence ID" value="KOM37200"/>
    <property type="gene ID" value="LR48_Vigan03g058100"/>
</dbReference>
<proteinExistence type="predicted"/>
<gene>
    <name evidence="1" type="ORF">LR48_Vigan03g058100</name>
</gene>
<reference evidence="2" key="1">
    <citation type="journal article" date="2015" name="Proc. Natl. Acad. Sci. U.S.A.">
        <title>Genome sequencing of adzuki bean (Vigna angularis) provides insight into high starch and low fat accumulation and domestication.</title>
        <authorList>
            <person name="Yang K."/>
            <person name="Tian Z."/>
            <person name="Chen C."/>
            <person name="Luo L."/>
            <person name="Zhao B."/>
            <person name="Wang Z."/>
            <person name="Yu L."/>
            <person name="Li Y."/>
            <person name="Sun Y."/>
            <person name="Li W."/>
            <person name="Chen Y."/>
            <person name="Li Y."/>
            <person name="Zhang Y."/>
            <person name="Ai D."/>
            <person name="Zhao J."/>
            <person name="Shang C."/>
            <person name="Ma Y."/>
            <person name="Wu B."/>
            <person name="Wang M."/>
            <person name="Gao L."/>
            <person name="Sun D."/>
            <person name="Zhang P."/>
            <person name="Guo F."/>
            <person name="Wang W."/>
            <person name="Li Y."/>
            <person name="Wang J."/>
            <person name="Varshney R.K."/>
            <person name="Wang J."/>
            <person name="Ling H.Q."/>
            <person name="Wan P."/>
        </authorList>
    </citation>
    <scope>NUCLEOTIDE SEQUENCE</scope>
    <source>
        <strain evidence="2">cv. Jingnong 6</strain>
    </source>
</reference>
<dbReference type="Proteomes" id="UP000053144">
    <property type="component" value="Chromosome 3"/>
</dbReference>
<name>A0A0L9U336_PHAAN</name>
<accession>A0A0L9U336</accession>
<evidence type="ECO:0000313" key="2">
    <source>
        <dbReference type="Proteomes" id="UP000053144"/>
    </source>
</evidence>
<sequence>MWLWFAMEAKQFLSSGRSIGLRTCRLFAVLFSYNAAQQVHITISDHVGHDCIMGDHGRTRK</sequence>
<evidence type="ECO:0000313" key="1">
    <source>
        <dbReference type="EMBL" id="KOM37200.1"/>
    </source>
</evidence>
<organism evidence="1 2">
    <name type="scientific">Phaseolus angularis</name>
    <name type="common">Azuki bean</name>
    <name type="synonym">Vigna angularis</name>
    <dbReference type="NCBI Taxonomy" id="3914"/>
    <lineage>
        <taxon>Eukaryota</taxon>
        <taxon>Viridiplantae</taxon>
        <taxon>Streptophyta</taxon>
        <taxon>Embryophyta</taxon>
        <taxon>Tracheophyta</taxon>
        <taxon>Spermatophyta</taxon>
        <taxon>Magnoliopsida</taxon>
        <taxon>eudicotyledons</taxon>
        <taxon>Gunneridae</taxon>
        <taxon>Pentapetalae</taxon>
        <taxon>rosids</taxon>
        <taxon>fabids</taxon>
        <taxon>Fabales</taxon>
        <taxon>Fabaceae</taxon>
        <taxon>Papilionoideae</taxon>
        <taxon>50 kb inversion clade</taxon>
        <taxon>NPAAA clade</taxon>
        <taxon>indigoferoid/millettioid clade</taxon>
        <taxon>Phaseoleae</taxon>
        <taxon>Vigna</taxon>
    </lineage>
</organism>
<dbReference type="EMBL" id="CM003373">
    <property type="protein sequence ID" value="KOM37200.1"/>
    <property type="molecule type" value="Genomic_DNA"/>
</dbReference>